<gene>
    <name evidence="1" type="ORF">FEK29_02980</name>
</gene>
<proteinExistence type="predicted"/>
<dbReference type="Gene3D" id="1.50.10.10">
    <property type="match status" value="1"/>
</dbReference>
<protein>
    <submittedName>
        <fullName evidence="1">Glycogen debranching protein</fullName>
    </submittedName>
</protein>
<dbReference type="EMBL" id="VBUK01000001">
    <property type="protein sequence ID" value="TLF46754.1"/>
    <property type="molecule type" value="Genomic_DNA"/>
</dbReference>
<dbReference type="InterPro" id="IPR008928">
    <property type="entry name" value="6-hairpin_glycosidase_sf"/>
</dbReference>
<keyword evidence="2" id="KW-1185">Reference proteome</keyword>
<dbReference type="OrthoDB" id="49490at2"/>
<reference evidence="1 2" key="1">
    <citation type="journal article" date="2017" name="Int. J. Syst. Evol. Microbiol.">
        <title>Maripseudobacter aurantiacus gen. nov., sp. nov., a novel member of the family Flavobacteriaceae isolated from a sedimentation basin.</title>
        <authorList>
            <person name="Chen C."/>
            <person name="Su Y."/>
            <person name="Tao T."/>
            <person name="Fu G."/>
            <person name="Zhang C."/>
            <person name="Sun C."/>
            <person name="Zhang X."/>
            <person name="Wu M."/>
        </authorList>
    </citation>
    <scope>NUCLEOTIDE SEQUENCE [LARGE SCALE GENOMIC DNA]</scope>
    <source>
        <strain evidence="2">CDA4</strain>
    </source>
</reference>
<dbReference type="InterPro" id="IPR012341">
    <property type="entry name" value="6hp_glycosidase-like_sf"/>
</dbReference>
<name>A0A5R8MB28_9FLAO</name>
<sequence>MTRKLFPLLVVSCLLSCSKNLKEPNIFSNLTGSTFIEGKEEYLGSPYVTAGNRVYMVGHQDGSFPQLGWHIKDEMGGIWNHPIKLMDGFDARISTPSGNFPLNKAIKFENYPFGNKHTFISKDSSILVERFQFVPDDIQGIQISYKIKNQGSVLTNLDFEFIGHSDLRPTWLGERTNMIDNADKSTYLEDLAAWQVKDTSNPWYVLYGSDKTPQSYSQSNSDYDGKGISNQLKYSIQIDAHDERYLNFYIAGSYKDLQDAKDTYGILKSKTTQLLQEKKERYESLSKMSKLTIPDKDLQAAFEWLKYNCDWLVRTVPEIGTGITAGIPDYPWWFGVDSEYALKGYMAIGQTDPVYSTIELLDSVSKAVNGNGKIIHEMSTNGSVFNDGNINETPQFASLIWEVYKWNGDTSFLKKYFPTIEKGLEWLMLENDADGNLFPDGFGMMEIHGLDSEMIDVASYTQRAFGDASKMALELGKDSLAVIYAEKARLLKTKINDVFWSEAYESYADFIGTDQQSIHLIEDAIIRADTLDKPWAVQELENTKKQILQNPSNTPRAFVVHHNWVVNTPMEMKIADSAKAIKALNTAEKFVNPFGVFVTGIDRDASAGSDDGSFKGSKVFSYTGAVMTLPTGVQAVAENNYGRPDKALNYLKRMTRTFSYALPGSIYEVSPDYGMMTQAWNIYSFAVPIVNQFFGIKPLASEKKIIIEPNMPSTWNDASLENVNVGENEISIYYNKTIDNLELRINQTKPDWKLEVLLPKTPGLDYENMEGYNSKKSTETKAHFTFIKKHVALKL</sequence>
<evidence type="ECO:0000313" key="2">
    <source>
        <dbReference type="Proteomes" id="UP000308382"/>
    </source>
</evidence>
<dbReference type="RefSeq" id="WP_138256900.1">
    <property type="nucleotide sequence ID" value="NZ_VBUK01000001.1"/>
</dbReference>
<dbReference type="SUPFAM" id="SSF48208">
    <property type="entry name" value="Six-hairpin glycosidases"/>
    <property type="match status" value="1"/>
</dbReference>
<dbReference type="GO" id="GO:0005975">
    <property type="term" value="P:carbohydrate metabolic process"/>
    <property type="evidence" value="ECO:0007669"/>
    <property type="project" value="InterPro"/>
</dbReference>
<comment type="caution">
    <text evidence="1">The sequence shown here is derived from an EMBL/GenBank/DDBJ whole genome shotgun (WGS) entry which is preliminary data.</text>
</comment>
<dbReference type="AlphaFoldDB" id="A0A5R8MB28"/>
<organism evidence="1 2">
    <name type="scientific">Maribacter aurantiacus</name>
    <dbReference type="NCBI Taxonomy" id="1882343"/>
    <lineage>
        <taxon>Bacteria</taxon>
        <taxon>Pseudomonadati</taxon>
        <taxon>Bacteroidota</taxon>
        <taxon>Flavobacteriia</taxon>
        <taxon>Flavobacteriales</taxon>
        <taxon>Flavobacteriaceae</taxon>
        <taxon>Maribacter</taxon>
    </lineage>
</organism>
<dbReference type="Proteomes" id="UP000308382">
    <property type="component" value="Unassembled WGS sequence"/>
</dbReference>
<accession>A0A5R8MB28</accession>
<evidence type="ECO:0000313" key="1">
    <source>
        <dbReference type="EMBL" id="TLF46754.1"/>
    </source>
</evidence>